<dbReference type="InterPro" id="IPR035906">
    <property type="entry name" value="MetI-like_sf"/>
</dbReference>
<evidence type="ECO:0000259" key="9">
    <source>
        <dbReference type="PROSITE" id="PS50928"/>
    </source>
</evidence>
<feature type="transmembrane region" description="Helical" evidence="8">
    <location>
        <begin position="49"/>
        <end position="76"/>
    </location>
</feature>
<proteinExistence type="inferred from homology"/>
<keyword evidence="6 8" id="KW-1133">Transmembrane helix</keyword>
<dbReference type="Proteomes" id="UP000593594">
    <property type="component" value="Chromosome"/>
</dbReference>
<dbReference type="Pfam" id="PF00528">
    <property type="entry name" value="BPD_transp_1"/>
    <property type="match status" value="1"/>
</dbReference>
<feature type="transmembrane region" description="Helical" evidence="8">
    <location>
        <begin position="191"/>
        <end position="212"/>
    </location>
</feature>
<comment type="similarity">
    <text evidence="2">Belongs to the binding-protein-dependent transport system permease family. CysTW subfamily.</text>
</comment>
<gene>
    <name evidence="10" type="ORF">HW532_18225</name>
</gene>
<organism evidence="10 11">
    <name type="scientific">Kaustia mangrovi</name>
    <dbReference type="NCBI Taxonomy" id="2593653"/>
    <lineage>
        <taxon>Bacteria</taxon>
        <taxon>Pseudomonadati</taxon>
        <taxon>Pseudomonadota</taxon>
        <taxon>Alphaproteobacteria</taxon>
        <taxon>Hyphomicrobiales</taxon>
        <taxon>Parvibaculaceae</taxon>
        <taxon>Kaustia</taxon>
    </lineage>
</organism>
<feature type="transmembrane region" description="Helical" evidence="8">
    <location>
        <begin position="7"/>
        <end position="25"/>
    </location>
</feature>
<dbReference type="AlphaFoldDB" id="A0A7S8HE67"/>
<feature type="transmembrane region" description="Helical" evidence="8">
    <location>
        <begin position="241"/>
        <end position="264"/>
    </location>
</feature>
<accession>A0A7S8HE67</accession>
<comment type="subcellular location">
    <subcellularLocation>
        <location evidence="1 8">Cell membrane</location>
        <topology evidence="1 8">Multi-pass membrane protein</topology>
    </subcellularLocation>
</comment>
<dbReference type="EMBL" id="CP058214">
    <property type="protein sequence ID" value="QPC45406.1"/>
    <property type="molecule type" value="Genomic_DNA"/>
</dbReference>
<dbReference type="KEGG" id="kmn:HW532_18225"/>
<keyword evidence="4" id="KW-1003">Cell membrane</keyword>
<evidence type="ECO:0000313" key="11">
    <source>
        <dbReference type="Proteomes" id="UP000593594"/>
    </source>
</evidence>
<reference evidence="10 11" key="1">
    <citation type="submission" date="2020-06" db="EMBL/GenBank/DDBJ databases">
        <title>Genome sequence of 2 isolates from Red Sea Mangroves.</title>
        <authorList>
            <person name="Sefrji F."/>
            <person name="Michoud G."/>
            <person name="Merlino G."/>
            <person name="Daffonchio D."/>
        </authorList>
    </citation>
    <scope>NUCLEOTIDE SEQUENCE [LARGE SCALE GENOMIC DNA]</scope>
    <source>
        <strain evidence="10 11">R1DC25</strain>
    </source>
</reference>
<protein>
    <submittedName>
        <fullName evidence="10">ABC transporter permease</fullName>
    </submittedName>
</protein>
<evidence type="ECO:0000256" key="3">
    <source>
        <dbReference type="ARBA" id="ARBA00022448"/>
    </source>
</evidence>
<evidence type="ECO:0000256" key="1">
    <source>
        <dbReference type="ARBA" id="ARBA00004651"/>
    </source>
</evidence>
<feature type="transmembrane region" description="Helical" evidence="8">
    <location>
        <begin position="140"/>
        <end position="159"/>
    </location>
</feature>
<feature type="domain" description="ABC transmembrane type-1" evidence="9">
    <location>
        <begin position="54"/>
        <end position="262"/>
    </location>
</feature>
<dbReference type="SUPFAM" id="SSF161098">
    <property type="entry name" value="MetI-like"/>
    <property type="match status" value="1"/>
</dbReference>
<dbReference type="InterPro" id="IPR000515">
    <property type="entry name" value="MetI-like"/>
</dbReference>
<dbReference type="PANTHER" id="PTHR42929:SF1">
    <property type="entry name" value="INNER MEMBRANE ABC TRANSPORTER PERMEASE PROTEIN YDCU-RELATED"/>
    <property type="match status" value="1"/>
</dbReference>
<sequence length="275" mass="30210">MLPGLGWLVVFMVVPCVLLLAYSFFERGVYGGIDYVFTWGNFERAADPLYASIFATSARIALTATAIAVVIAYPAAYAISRAPVRRQTALLVLVMLPFWSNYLIRTYAWIVLLNREGLINRALSALGLVDQPVPMLYNEFAVVTGLVYNYLPFVILTVYSSIQRLNPEVLEASEDLGAPAWKTFHRVMLPLTLPGVAAGAVFVFVLSIGNFITPDLLGGGRFQMVGNLIYDQYLSARDWPFGSALAMALIAVMLLLLFAQALAVKRAEEKGVQDA</sequence>
<evidence type="ECO:0000256" key="7">
    <source>
        <dbReference type="ARBA" id="ARBA00023136"/>
    </source>
</evidence>
<name>A0A7S8HE67_9HYPH</name>
<dbReference type="PROSITE" id="PS50928">
    <property type="entry name" value="ABC_TM1"/>
    <property type="match status" value="1"/>
</dbReference>
<evidence type="ECO:0000256" key="6">
    <source>
        <dbReference type="ARBA" id="ARBA00022989"/>
    </source>
</evidence>
<keyword evidence="11" id="KW-1185">Reference proteome</keyword>
<dbReference type="CDD" id="cd06261">
    <property type="entry name" value="TM_PBP2"/>
    <property type="match status" value="1"/>
</dbReference>
<evidence type="ECO:0000256" key="2">
    <source>
        <dbReference type="ARBA" id="ARBA00007069"/>
    </source>
</evidence>
<feature type="transmembrane region" description="Helical" evidence="8">
    <location>
        <begin position="88"/>
        <end position="110"/>
    </location>
</feature>
<dbReference type="GO" id="GO:0005886">
    <property type="term" value="C:plasma membrane"/>
    <property type="evidence" value="ECO:0007669"/>
    <property type="project" value="UniProtKB-SubCell"/>
</dbReference>
<evidence type="ECO:0000256" key="8">
    <source>
        <dbReference type="RuleBase" id="RU363032"/>
    </source>
</evidence>
<evidence type="ECO:0000313" key="10">
    <source>
        <dbReference type="EMBL" id="QPC45406.1"/>
    </source>
</evidence>
<dbReference type="Gene3D" id="1.10.3720.10">
    <property type="entry name" value="MetI-like"/>
    <property type="match status" value="1"/>
</dbReference>
<evidence type="ECO:0000256" key="5">
    <source>
        <dbReference type="ARBA" id="ARBA00022692"/>
    </source>
</evidence>
<keyword evidence="5 8" id="KW-0812">Transmembrane</keyword>
<dbReference type="PANTHER" id="PTHR42929">
    <property type="entry name" value="INNER MEMBRANE ABC TRANSPORTER PERMEASE PROTEIN YDCU-RELATED-RELATED"/>
    <property type="match status" value="1"/>
</dbReference>
<keyword evidence="3 8" id="KW-0813">Transport</keyword>
<dbReference type="GO" id="GO:0055085">
    <property type="term" value="P:transmembrane transport"/>
    <property type="evidence" value="ECO:0007669"/>
    <property type="project" value="InterPro"/>
</dbReference>
<evidence type="ECO:0000256" key="4">
    <source>
        <dbReference type="ARBA" id="ARBA00022475"/>
    </source>
</evidence>
<keyword evidence="7 8" id="KW-0472">Membrane</keyword>